<dbReference type="SUPFAM" id="SSF53822">
    <property type="entry name" value="Periplasmic binding protein-like I"/>
    <property type="match status" value="1"/>
</dbReference>
<keyword evidence="3" id="KW-0804">Transcription</keyword>
<reference evidence="5 6" key="1">
    <citation type="submission" date="2020-08" db="EMBL/GenBank/DDBJ databases">
        <title>The genome sequence of type strain Novosphingobium flavum NBRC 111647.</title>
        <authorList>
            <person name="Liu Y."/>
        </authorList>
    </citation>
    <scope>NUCLEOTIDE SEQUENCE [LARGE SCALE GENOMIC DNA]</scope>
    <source>
        <strain evidence="5 6">NBRC 111647</strain>
    </source>
</reference>
<protein>
    <submittedName>
        <fullName evidence="5">LacI family DNA-binding transcriptional regulator</fullName>
    </submittedName>
</protein>
<keyword evidence="1" id="KW-0805">Transcription regulation</keyword>
<dbReference type="SUPFAM" id="SSF47413">
    <property type="entry name" value="lambda repressor-like DNA-binding domains"/>
    <property type="match status" value="1"/>
</dbReference>
<evidence type="ECO:0000259" key="4">
    <source>
        <dbReference type="PROSITE" id="PS50932"/>
    </source>
</evidence>
<evidence type="ECO:0000256" key="3">
    <source>
        <dbReference type="ARBA" id="ARBA00023163"/>
    </source>
</evidence>
<keyword evidence="2 5" id="KW-0238">DNA-binding</keyword>
<dbReference type="SMART" id="SM00354">
    <property type="entry name" value="HTH_LACI"/>
    <property type="match status" value="1"/>
</dbReference>
<dbReference type="Gene3D" id="1.10.260.40">
    <property type="entry name" value="lambda repressor-like DNA-binding domains"/>
    <property type="match status" value="1"/>
</dbReference>
<dbReference type="Gene3D" id="3.40.50.2300">
    <property type="match status" value="2"/>
</dbReference>
<dbReference type="GO" id="GO:0000976">
    <property type="term" value="F:transcription cis-regulatory region binding"/>
    <property type="evidence" value="ECO:0007669"/>
    <property type="project" value="TreeGrafter"/>
</dbReference>
<comment type="caution">
    <text evidence="5">The sequence shown here is derived from an EMBL/GenBank/DDBJ whole genome shotgun (WGS) entry which is preliminary data.</text>
</comment>
<proteinExistence type="predicted"/>
<evidence type="ECO:0000256" key="1">
    <source>
        <dbReference type="ARBA" id="ARBA00023015"/>
    </source>
</evidence>
<dbReference type="GO" id="GO:0003700">
    <property type="term" value="F:DNA-binding transcription factor activity"/>
    <property type="evidence" value="ECO:0007669"/>
    <property type="project" value="TreeGrafter"/>
</dbReference>
<dbReference type="EMBL" id="JACLAW010000003">
    <property type="protein sequence ID" value="MBC2664937.1"/>
    <property type="molecule type" value="Genomic_DNA"/>
</dbReference>
<dbReference type="InterPro" id="IPR000843">
    <property type="entry name" value="HTH_LacI"/>
</dbReference>
<name>A0A7X1FR07_9SPHN</name>
<feature type="domain" description="HTH lacI-type" evidence="4">
    <location>
        <begin position="1"/>
        <end position="53"/>
    </location>
</feature>
<dbReference type="Proteomes" id="UP000566813">
    <property type="component" value="Unassembled WGS sequence"/>
</dbReference>
<dbReference type="PROSITE" id="PS50932">
    <property type="entry name" value="HTH_LACI_2"/>
    <property type="match status" value="1"/>
</dbReference>
<dbReference type="Pfam" id="PF00356">
    <property type="entry name" value="LacI"/>
    <property type="match status" value="1"/>
</dbReference>
<dbReference type="PANTHER" id="PTHR30146">
    <property type="entry name" value="LACI-RELATED TRANSCRIPTIONAL REPRESSOR"/>
    <property type="match status" value="1"/>
</dbReference>
<dbReference type="InterPro" id="IPR010982">
    <property type="entry name" value="Lambda_DNA-bd_dom_sf"/>
</dbReference>
<dbReference type="Pfam" id="PF13377">
    <property type="entry name" value="Peripla_BP_3"/>
    <property type="match status" value="1"/>
</dbReference>
<gene>
    <name evidence="5" type="ORF">H7F51_05355</name>
</gene>
<evidence type="ECO:0000313" key="6">
    <source>
        <dbReference type="Proteomes" id="UP000566813"/>
    </source>
</evidence>
<keyword evidence="6" id="KW-1185">Reference proteome</keyword>
<organism evidence="5 6">
    <name type="scientific">Novosphingobium flavum</name>
    <dbReference type="NCBI Taxonomy" id="1778672"/>
    <lineage>
        <taxon>Bacteria</taxon>
        <taxon>Pseudomonadati</taxon>
        <taxon>Pseudomonadota</taxon>
        <taxon>Alphaproteobacteria</taxon>
        <taxon>Sphingomonadales</taxon>
        <taxon>Sphingomonadaceae</taxon>
        <taxon>Novosphingobium</taxon>
    </lineage>
</organism>
<dbReference type="CDD" id="cd01392">
    <property type="entry name" value="HTH_LacI"/>
    <property type="match status" value="1"/>
</dbReference>
<sequence length="341" mass="36525">MRDVSRLANVSRMTVSRALNDPETVRPDTRARVLQAVADLGYVPDRAAGSLASRRSGFIGLVLPTLTNVNFASVAHGLTSALRAKGFQVLIAYSEYRQSEAEAQIRNLLSHRPEAIIVTGEVYSPAARSLLLRADVPVIEIADDPARAIQHAIGVSNHAVGRFVARHLIEKGFTRLGAISSMPQGDLVDHRGGARCNGFEDELRAHGLPTDMIMRTGAAPFSYELGASAISQLLDSHPEVEAVFCVSDLPAVGALMECQRRGISVPRDLSLIGFGDFDIGRVTNPALTTVQVDFLELGRRTGQLVLELLGGADETARMVELGFNLVERGSVGVPRSGPLGS</sequence>
<evidence type="ECO:0000256" key="2">
    <source>
        <dbReference type="ARBA" id="ARBA00023125"/>
    </source>
</evidence>
<dbReference type="InterPro" id="IPR046335">
    <property type="entry name" value="LacI/GalR-like_sensor"/>
</dbReference>
<accession>A0A7X1FR07</accession>
<dbReference type="CDD" id="cd01575">
    <property type="entry name" value="PBP1_GntR"/>
    <property type="match status" value="1"/>
</dbReference>
<dbReference type="InterPro" id="IPR028082">
    <property type="entry name" value="Peripla_BP_I"/>
</dbReference>
<dbReference type="PANTHER" id="PTHR30146:SF33">
    <property type="entry name" value="TRANSCRIPTIONAL REGULATOR"/>
    <property type="match status" value="1"/>
</dbReference>
<dbReference type="AlphaFoldDB" id="A0A7X1FR07"/>
<evidence type="ECO:0000313" key="5">
    <source>
        <dbReference type="EMBL" id="MBC2664937.1"/>
    </source>
</evidence>